<dbReference type="Proteomes" id="UP001157502">
    <property type="component" value="Chromosome 30"/>
</dbReference>
<name>A0ACC2FDH2_DALPE</name>
<proteinExistence type="predicted"/>
<gene>
    <name evidence="1" type="ORF">DPEC_G00317900</name>
</gene>
<evidence type="ECO:0000313" key="2">
    <source>
        <dbReference type="Proteomes" id="UP001157502"/>
    </source>
</evidence>
<organism evidence="1 2">
    <name type="scientific">Dallia pectoralis</name>
    <name type="common">Alaska blackfish</name>
    <dbReference type="NCBI Taxonomy" id="75939"/>
    <lineage>
        <taxon>Eukaryota</taxon>
        <taxon>Metazoa</taxon>
        <taxon>Chordata</taxon>
        <taxon>Craniata</taxon>
        <taxon>Vertebrata</taxon>
        <taxon>Euteleostomi</taxon>
        <taxon>Actinopterygii</taxon>
        <taxon>Neopterygii</taxon>
        <taxon>Teleostei</taxon>
        <taxon>Protacanthopterygii</taxon>
        <taxon>Esociformes</taxon>
        <taxon>Umbridae</taxon>
        <taxon>Dallia</taxon>
    </lineage>
</organism>
<sequence>MSYAFTSKHASTAIVVILGRDRTRCFHSFKFALWTTTDFIFLRRRVVQNCAVDAHSLLRNTEFHGKFKIVRISSHKSDVSWHG</sequence>
<accession>A0ACC2FDH2</accession>
<keyword evidence="2" id="KW-1185">Reference proteome</keyword>
<evidence type="ECO:0000313" key="1">
    <source>
        <dbReference type="EMBL" id="KAJ7989285.1"/>
    </source>
</evidence>
<dbReference type="EMBL" id="CM055757">
    <property type="protein sequence ID" value="KAJ7989285.1"/>
    <property type="molecule type" value="Genomic_DNA"/>
</dbReference>
<comment type="caution">
    <text evidence="1">The sequence shown here is derived from an EMBL/GenBank/DDBJ whole genome shotgun (WGS) entry which is preliminary data.</text>
</comment>
<reference evidence="1" key="1">
    <citation type="submission" date="2021-05" db="EMBL/GenBank/DDBJ databases">
        <authorList>
            <person name="Pan Q."/>
            <person name="Jouanno E."/>
            <person name="Zahm M."/>
            <person name="Klopp C."/>
            <person name="Cabau C."/>
            <person name="Louis A."/>
            <person name="Berthelot C."/>
            <person name="Parey E."/>
            <person name="Roest Crollius H."/>
            <person name="Montfort J."/>
            <person name="Robinson-Rechavi M."/>
            <person name="Bouchez O."/>
            <person name="Lampietro C."/>
            <person name="Lopez Roques C."/>
            <person name="Donnadieu C."/>
            <person name="Postlethwait J."/>
            <person name="Bobe J."/>
            <person name="Dillon D."/>
            <person name="Chandos A."/>
            <person name="von Hippel F."/>
            <person name="Guiguen Y."/>
        </authorList>
    </citation>
    <scope>NUCLEOTIDE SEQUENCE</scope>
    <source>
        <strain evidence="1">YG-Jan2019</strain>
    </source>
</reference>
<protein>
    <submittedName>
        <fullName evidence="1">Uncharacterized protein</fullName>
    </submittedName>
</protein>